<evidence type="ECO:0000256" key="1">
    <source>
        <dbReference type="ARBA" id="ARBA00022741"/>
    </source>
</evidence>
<dbReference type="InterPro" id="IPR011545">
    <property type="entry name" value="DEAD/DEAH_box_helicase_dom"/>
</dbReference>
<keyword evidence="8" id="KW-1185">Reference proteome</keyword>
<keyword evidence="2" id="KW-0378">Hydrolase</keyword>
<evidence type="ECO:0000259" key="6">
    <source>
        <dbReference type="PROSITE" id="PS51194"/>
    </source>
</evidence>
<dbReference type="InterPro" id="IPR001650">
    <property type="entry name" value="Helicase_C-like"/>
</dbReference>
<dbReference type="SUPFAM" id="SSF52540">
    <property type="entry name" value="P-loop containing nucleoside triphosphate hydrolases"/>
    <property type="match status" value="1"/>
</dbReference>
<dbReference type="Gene3D" id="3.40.50.300">
    <property type="entry name" value="P-loop containing nucleotide triphosphate hydrolases"/>
    <property type="match status" value="2"/>
</dbReference>
<dbReference type="Pfam" id="PF00271">
    <property type="entry name" value="Helicase_C"/>
    <property type="match status" value="1"/>
</dbReference>
<proteinExistence type="predicted"/>
<evidence type="ECO:0000259" key="5">
    <source>
        <dbReference type="PROSITE" id="PS51192"/>
    </source>
</evidence>
<protein>
    <submittedName>
        <fullName evidence="7">ATP-dependent helicase</fullName>
    </submittedName>
</protein>
<dbReference type="SMART" id="SM00382">
    <property type="entry name" value="AAA"/>
    <property type="match status" value="1"/>
</dbReference>
<dbReference type="Pfam" id="PF04408">
    <property type="entry name" value="WHD_HA2"/>
    <property type="match status" value="1"/>
</dbReference>
<dbReference type="InterPro" id="IPR011709">
    <property type="entry name" value="DEAD-box_helicase_OB_fold"/>
</dbReference>
<reference evidence="8" key="1">
    <citation type="journal article" date="2019" name="Int. J. Syst. Evol. Microbiol.">
        <title>The Global Catalogue of Microorganisms (GCM) 10K type strain sequencing project: providing services to taxonomists for standard genome sequencing and annotation.</title>
        <authorList>
            <consortium name="The Broad Institute Genomics Platform"/>
            <consortium name="The Broad Institute Genome Sequencing Center for Infectious Disease"/>
            <person name="Wu L."/>
            <person name="Ma J."/>
        </authorList>
    </citation>
    <scope>NUCLEOTIDE SEQUENCE [LARGE SCALE GENOMIC DNA]</scope>
    <source>
        <strain evidence="8">KCTC 32998</strain>
    </source>
</reference>
<dbReference type="PROSITE" id="PS51194">
    <property type="entry name" value="HELICASE_CTER"/>
    <property type="match status" value="1"/>
</dbReference>
<dbReference type="InterPro" id="IPR014001">
    <property type="entry name" value="Helicase_ATP-bd"/>
</dbReference>
<dbReference type="EMBL" id="BMZI01000007">
    <property type="protein sequence ID" value="GHB29356.1"/>
    <property type="molecule type" value="Genomic_DNA"/>
</dbReference>
<gene>
    <name evidence="7" type="ORF">GCM10009038_29940</name>
</gene>
<evidence type="ECO:0000256" key="4">
    <source>
        <dbReference type="ARBA" id="ARBA00022840"/>
    </source>
</evidence>
<evidence type="ECO:0000256" key="2">
    <source>
        <dbReference type="ARBA" id="ARBA00022801"/>
    </source>
</evidence>
<keyword evidence="1" id="KW-0547">Nucleotide-binding</keyword>
<keyword evidence="3 7" id="KW-0347">Helicase</keyword>
<name>A0ABQ3E7T7_9GAMM</name>
<dbReference type="Pfam" id="PF00270">
    <property type="entry name" value="DEAD"/>
    <property type="match status" value="1"/>
</dbReference>
<dbReference type="SMART" id="SM00487">
    <property type="entry name" value="DEXDc"/>
    <property type="match status" value="1"/>
</dbReference>
<evidence type="ECO:0000256" key="3">
    <source>
        <dbReference type="ARBA" id="ARBA00022806"/>
    </source>
</evidence>
<dbReference type="InterPro" id="IPR003593">
    <property type="entry name" value="AAA+_ATPase"/>
</dbReference>
<dbReference type="SMART" id="SM00490">
    <property type="entry name" value="HELICc"/>
    <property type="match status" value="1"/>
</dbReference>
<dbReference type="Gene3D" id="1.20.120.1080">
    <property type="match status" value="1"/>
</dbReference>
<dbReference type="PROSITE" id="PS51192">
    <property type="entry name" value="HELICASE_ATP_BIND_1"/>
    <property type="match status" value="1"/>
</dbReference>
<dbReference type="Proteomes" id="UP000646745">
    <property type="component" value="Unassembled WGS sequence"/>
</dbReference>
<dbReference type="Pfam" id="PF07717">
    <property type="entry name" value="OB_NTP_bind"/>
    <property type="match status" value="1"/>
</dbReference>
<dbReference type="InterPro" id="IPR048333">
    <property type="entry name" value="HA2_WH"/>
</dbReference>
<organism evidence="7 8">
    <name type="scientific">Salinicola rhizosphaerae</name>
    <dbReference type="NCBI Taxonomy" id="1443141"/>
    <lineage>
        <taxon>Bacteria</taxon>
        <taxon>Pseudomonadati</taxon>
        <taxon>Pseudomonadota</taxon>
        <taxon>Gammaproteobacteria</taxon>
        <taxon>Oceanospirillales</taxon>
        <taxon>Halomonadaceae</taxon>
        <taxon>Salinicola</taxon>
    </lineage>
</organism>
<dbReference type="Pfam" id="PF11898">
    <property type="entry name" value="DUF3418"/>
    <property type="match status" value="1"/>
</dbReference>
<dbReference type="CDD" id="cd18791">
    <property type="entry name" value="SF2_C_RHA"/>
    <property type="match status" value="1"/>
</dbReference>
<feature type="domain" description="Helicase ATP-binding" evidence="5">
    <location>
        <begin position="110"/>
        <end position="273"/>
    </location>
</feature>
<dbReference type="SMART" id="SM00847">
    <property type="entry name" value="HA2"/>
    <property type="match status" value="1"/>
</dbReference>
<dbReference type="RefSeq" id="WP_229809148.1">
    <property type="nucleotide sequence ID" value="NZ_BMZI01000007.1"/>
</dbReference>
<sequence length="1352" mass="153181">MDGQPSRMADRVVADVEELLSATASQSLQTLNDLETRLASCMLRDAHEQRRRLSRLARRARDGKPIDRSLGEIEARLQASRDVVERRQRQPVTLAYPESLPVAAKRETILEALREHQVVVVAGETGSGKTTQLPKLCLELGLGRRGMIGHTQPRRLAARSVASRLAEELEVPLGQQVGYQVRFTDQSSDDTLVKLMTDGILLAETQHDPDLTRYEAIIIDEAHERSLNIDFLLGYLKRLTARRSDLKVIITSATIDVERLSRHFAVERDGESRPAPVIEVSGRAYPVDVHYRPLVRESREEDDLSLQEGILAAVDEIDGIEREKRWYSGPRDILIFLPGEREIRETADVLRRAELKSTEILPLYARLSNAEQNRVFQSHAGRRIVLSTNVAETSLTVPGIRYVIDPGLVRMSRYSFRAKVQRLPIEPVSQASADQRKGRCGRVAEGVCIRLYSEEDFLSRPEFTEPEIQRTNLASVILSMLALKLGDVFDFPFVDAPDPRFVKDGYRLLFELGAVDAGETMTPLGRRLSRLPIDPRLGRMVLAGEQFGCLRETLIVVSALAIQDPRERPAEKRQAADQKHKQWEDPHSDFVAWLNLWQGFDAAREELSGNQLRRWCRDHYLSYLRLREWHDTYRQLRQLTRDMKLEFTSAMQPAEPGGDEPDKQPSVDANRLHQALLAGLLSNLGQLQPESREFLGARNRKFVIHPSSGLSKKPPKWVMAGELVETSRLFARDAARIQPEWIEPQAAHLIKRAYSDPHWERKRAQVIAREQVTLFGLPIVTGRRVDYAKVAPGEARELFIRRALVEGDFETRASFFAHNRALVAEVEELEDRARKRDILVDEETLYAFYDERIPADIASGKSFESWRKRAERESPGILELDKAALMSRDADDVSVEQYPDELVFNGVRYPLSYHFAPGAPDDGVTMTVPVVMLAQLPAGRLSWLVPGLLREKCIALLKGLPKSLRRQIVPIPDWVDAALATLTPDERPVEEALGEFLRVKTGTRLDPTVWALDQLEPHLIMNLRVVDHEGVVLGEGRDLHVLQNRFNEAAAEGAKALADAQKESVEALSELPQEALPTSRTTRQAGIQVEVYPALVEQDDEFGVAWFDHAARAEAAHREGLIRLARRRLPDTVRYLQRDLPALKSCALLFAKVGTQAQLANDIVDACLAQTVAADPLPRSRAAFDARLEHWRGDLVSYAESLMKDLHPALQGHLAVTKALKGNVSLALALTYSDLRAQMQRLVYPGFVRDAGPWLAHYPRYLQAAEIRLEKAPRDRRRDQLSMQQVQEWEARLDARRESTHRDGIVDEALIEFGWWLQEWRVSLFAQQLGTLESVSEKRLARRWEELTGQRI</sequence>
<comment type="caution">
    <text evidence="7">The sequence shown here is derived from an EMBL/GenBank/DDBJ whole genome shotgun (WGS) entry which is preliminary data.</text>
</comment>
<evidence type="ECO:0000313" key="7">
    <source>
        <dbReference type="EMBL" id="GHB29356.1"/>
    </source>
</evidence>
<dbReference type="InterPro" id="IPR010222">
    <property type="entry name" value="RNA_helicase_HrpA"/>
</dbReference>
<dbReference type="PANTHER" id="PTHR18934:SF99">
    <property type="entry name" value="ATP-DEPENDENT RNA HELICASE DHX37-RELATED"/>
    <property type="match status" value="1"/>
</dbReference>
<dbReference type="NCBIfam" id="TIGR01967">
    <property type="entry name" value="DEAH_box_HrpA"/>
    <property type="match status" value="1"/>
</dbReference>
<feature type="domain" description="Helicase C-terminal" evidence="6">
    <location>
        <begin position="319"/>
        <end position="484"/>
    </location>
</feature>
<dbReference type="Pfam" id="PF21010">
    <property type="entry name" value="HA2_C"/>
    <property type="match status" value="1"/>
</dbReference>
<dbReference type="NCBIfam" id="NF008348">
    <property type="entry name" value="PRK11131.1"/>
    <property type="match status" value="1"/>
</dbReference>
<dbReference type="GO" id="GO:0004386">
    <property type="term" value="F:helicase activity"/>
    <property type="evidence" value="ECO:0007669"/>
    <property type="project" value="UniProtKB-KW"/>
</dbReference>
<evidence type="ECO:0000313" key="8">
    <source>
        <dbReference type="Proteomes" id="UP000646745"/>
    </source>
</evidence>
<accession>A0ABQ3E7T7</accession>
<dbReference type="InterPro" id="IPR024590">
    <property type="entry name" value="HrpA_C"/>
</dbReference>
<dbReference type="InterPro" id="IPR027417">
    <property type="entry name" value="P-loop_NTPase"/>
</dbReference>
<keyword evidence="4" id="KW-0067">ATP-binding</keyword>
<dbReference type="InterPro" id="IPR007502">
    <property type="entry name" value="Helicase-assoc_dom"/>
</dbReference>
<dbReference type="PANTHER" id="PTHR18934">
    <property type="entry name" value="ATP-DEPENDENT RNA HELICASE"/>
    <property type="match status" value="1"/>
</dbReference>